<dbReference type="PANTHER" id="PTHR42637">
    <property type="entry name" value="TRNA-(MS[2]IO[6]A)-HYDROXYLASE"/>
    <property type="match status" value="1"/>
</dbReference>
<dbReference type="CDD" id="cd07910">
    <property type="entry name" value="MiaE"/>
    <property type="match status" value="1"/>
</dbReference>
<sequence>MDKLLAPIYSFLACETPLAWIDEAKKPDNLSALLIDHCNCELKAAQTAMFMIRKYAIDAQSAAALTAWSAPYQAFVYQDDRNTKAFLAREVKKNDISNELIVTGKLAVGEDLLNKMMRLIKEEFHHFEQVLALMDKRDISYQNIRAGNYAKGLMAHVRTHEPLTLIDKLIVGAFIEARSCERFAKLAPYLDIELKRFYLSLLRSEARHYQDYLSLASDIVKQGVNTHAKSKTPITEADLQQRIAFFAAVEAELIQNPDSEFRFHSGVPC</sequence>
<reference evidence="1 2" key="1">
    <citation type="submission" date="2006-03" db="EMBL/GenBank/DDBJ databases">
        <title>Complete sequence of Shewanella denitrificans OS217.</title>
        <authorList>
            <consortium name="US DOE Joint Genome Institute"/>
            <person name="Copeland A."/>
            <person name="Lucas S."/>
            <person name="Lapidus A."/>
            <person name="Barry K."/>
            <person name="Detter J.C."/>
            <person name="Glavina del Rio T."/>
            <person name="Hammon N."/>
            <person name="Israni S."/>
            <person name="Dalin E."/>
            <person name="Tice H."/>
            <person name="Pitluck S."/>
            <person name="Brettin T."/>
            <person name="Bruce D."/>
            <person name="Han C."/>
            <person name="Tapia R."/>
            <person name="Gilna P."/>
            <person name="Kiss H."/>
            <person name="Schmutz J."/>
            <person name="Larimer F."/>
            <person name="Land M."/>
            <person name="Hauser L."/>
            <person name="Kyrpides N."/>
            <person name="Lykidis A."/>
            <person name="Richardson P."/>
        </authorList>
    </citation>
    <scope>NUCLEOTIDE SEQUENCE [LARGE SCALE GENOMIC DNA]</scope>
    <source>
        <strain evidence="2">OS217 / ATCC BAA-1090 / DSM 15013</strain>
    </source>
</reference>
<proteinExistence type="predicted"/>
<accession>Q12M42</accession>
<dbReference type="HOGENOM" id="CLU_056571_0_0_6"/>
<dbReference type="GO" id="GO:0045301">
    <property type="term" value="F:tRNA 2-(methylsulfanyl)-N(6)-isopentenyladenosine(37) hydroxylase activity"/>
    <property type="evidence" value="ECO:0007669"/>
    <property type="project" value="InterPro"/>
</dbReference>
<dbReference type="Pfam" id="PF06175">
    <property type="entry name" value="MiaE"/>
    <property type="match status" value="1"/>
</dbReference>
<dbReference type="STRING" id="318161.Sden_2203"/>
<dbReference type="GO" id="GO:0006400">
    <property type="term" value="P:tRNA modification"/>
    <property type="evidence" value="ECO:0007669"/>
    <property type="project" value="InterPro"/>
</dbReference>
<dbReference type="Proteomes" id="UP000001982">
    <property type="component" value="Chromosome"/>
</dbReference>
<gene>
    <name evidence="1" type="ordered locus">Sden_2203</name>
</gene>
<dbReference type="OrthoDB" id="9802518at2"/>
<dbReference type="Gene3D" id="1.20.1260.10">
    <property type="match status" value="1"/>
</dbReference>
<dbReference type="EMBL" id="CP000302">
    <property type="protein sequence ID" value="ABE55484.1"/>
    <property type="molecule type" value="Genomic_DNA"/>
</dbReference>
<evidence type="ECO:0000313" key="1">
    <source>
        <dbReference type="EMBL" id="ABE55484.1"/>
    </source>
</evidence>
<dbReference type="InterPro" id="IPR012347">
    <property type="entry name" value="Ferritin-like"/>
</dbReference>
<dbReference type="AlphaFoldDB" id="Q12M42"/>
<organism evidence="1 2">
    <name type="scientific">Shewanella denitrificans (strain OS217 / ATCC BAA-1090 / DSM 15013)</name>
    <dbReference type="NCBI Taxonomy" id="318161"/>
    <lineage>
        <taxon>Bacteria</taxon>
        <taxon>Pseudomonadati</taxon>
        <taxon>Pseudomonadota</taxon>
        <taxon>Gammaproteobacteria</taxon>
        <taxon>Alteromonadales</taxon>
        <taxon>Shewanellaceae</taxon>
        <taxon>Shewanella</taxon>
    </lineage>
</organism>
<dbReference type="RefSeq" id="WP_011496637.1">
    <property type="nucleotide sequence ID" value="NC_007954.1"/>
</dbReference>
<dbReference type="InterPro" id="IPR010386">
    <property type="entry name" value="tRNA-Hydrxlase_MiaE"/>
</dbReference>
<name>Q12M42_SHEDO</name>
<dbReference type="KEGG" id="sdn:Sden_2203"/>
<dbReference type="SUPFAM" id="SSF47240">
    <property type="entry name" value="Ferritin-like"/>
    <property type="match status" value="1"/>
</dbReference>
<dbReference type="NCBIfam" id="NF047790">
    <property type="entry name" value="tRNAmsioHdxaseMiaE"/>
    <property type="match status" value="1"/>
</dbReference>
<dbReference type="PANTHER" id="PTHR42637:SF1">
    <property type="entry name" value="TRNA 2-(METHYLSULFANYL)-N(6)-ISOPENTENYLADENOSINE(37) HYDROXYLASE"/>
    <property type="match status" value="1"/>
</dbReference>
<dbReference type="eggNOG" id="COG4445">
    <property type="taxonomic scope" value="Bacteria"/>
</dbReference>
<keyword evidence="2" id="KW-1185">Reference proteome</keyword>
<dbReference type="PIRSF" id="PIRSF020736">
    <property type="entry name" value="MiaE"/>
    <property type="match status" value="1"/>
</dbReference>
<dbReference type="InterPro" id="IPR009078">
    <property type="entry name" value="Ferritin-like_SF"/>
</dbReference>
<protein>
    <submittedName>
        <fullName evidence="1">tRNA--hydroxylase</fullName>
    </submittedName>
</protein>
<evidence type="ECO:0000313" key="2">
    <source>
        <dbReference type="Proteomes" id="UP000001982"/>
    </source>
</evidence>